<dbReference type="EMBL" id="NAJQ01000014">
    <property type="protein sequence ID" value="TKA83194.1"/>
    <property type="molecule type" value="Genomic_DNA"/>
</dbReference>
<feature type="domain" description="Zn(2)-C6 fungal-type" evidence="4">
    <location>
        <begin position="39"/>
        <end position="68"/>
    </location>
</feature>
<evidence type="ECO:0000313" key="6">
    <source>
        <dbReference type="Proteomes" id="UP000309340"/>
    </source>
</evidence>
<sequence length="888" mass="97581">MTSTVIAATGPASMEANGITGPPPRKRRRRTAGGGATDDCFACRKRAVKCDRKRPYCTQCIEIGKECSGYKTTLTWGVGVASRGKLRGLACPIANKNVDGSDILPGDVGGRRRKSSLSTVKKEDVGEASSASTAPMVPMAGMNELPPRPQAALPTLPMPIPQQRTSWQIPGYHEHIQARQDDSVRHGSFNLPPLHRLQTGGLGAQYGNHGMPSSAISVGSYAETEYHSPLEYPNTPGSLPFPESSLPNPYAEQPMTANSVDSYTMSSASTDSYAESVGATMHTSDFADSTISPSQAQLDPLDGMLFDGTDMSYANFDMFATNDGQDGMEDGEDDRLTLLDPRFSNPFFHLTPRLQSLMEYYDRYICPFLVAFDGPQNPYRRHILQLAVHNEGLQNALAALSTNNLRMRKKQPQRIGYVEELTDAFDGTPASDANPNEASAEESMYKQMSIDQLNLQLSDSRAAHDDSVLATLLILCLFHVCDSGFSKFKTQLAGVQKLLSLRNPSVQSDFTGWVEMFFTWFDVMTSTVNDREMQIKGESLDMLDFSANLGALEQFSGCDGRLFKLIARLGRLNLLAQGRPVRRNDGLETTPRMSAAGKPSTTSRFPRRKGKMFANRSLSALDYENMDGNGWGTPILSSDEDADGSADEDATTTSLPGGDDRREFWAEWHDVRTRLQTWQMQPDPTTTDDDPSSTSSHVPHAAGGHRDLIHINETFRLSALLYTTRLANPCLPSSHPAFQTLVAQALHHITSLSVTSCVNKFLLWPLFITGTECVDETHRAIIRARCVEVQKESGFFNNISGLEVLERVWREVGRNVQGMREEEEEVRARRRDSLAFGGVGPGMGRGRGMGRGEETTGARGSGGGGGRYAQAFRWRKAMDRVDGEYIVI</sequence>
<comment type="caution">
    <text evidence="5">The sequence shown here is derived from an EMBL/GenBank/DDBJ whole genome shotgun (WGS) entry which is preliminary data.</text>
</comment>
<keyword evidence="2" id="KW-0539">Nucleus</keyword>
<gene>
    <name evidence="5" type="ORF">B0A55_00670</name>
</gene>
<dbReference type="PANTHER" id="PTHR37534">
    <property type="entry name" value="TRANSCRIPTIONAL ACTIVATOR PROTEIN UGA3"/>
    <property type="match status" value="1"/>
</dbReference>
<dbReference type="Gene3D" id="4.10.240.10">
    <property type="entry name" value="Zn(2)-C6 fungal-type DNA-binding domain"/>
    <property type="match status" value="1"/>
</dbReference>
<dbReference type="InterPro" id="IPR021858">
    <property type="entry name" value="Fun_TF"/>
</dbReference>
<dbReference type="InterPro" id="IPR036864">
    <property type="entry name" value="Zn2-C6_fun-type_DNA-bd_sf"/>
</dbReference>
<dbReference type="PROSITE" id="PS50048">
    <property type="entry name" value="ZN2_CY6_FUNGAL_2"/>
    <property type="match status" value="1"/>
</dbReference>
<feature type="region of interest" description="Disordered" evidence="3">
    <location>
        <begin position="104"/>
        <end position="138"/>
    </location>
</feature>
<dbReference type="SUPFAM" id="SSF57701">
    <property type="entry name" value="Zn2/Cys6 DNA-binding domain"/>
    <property type="match status" value="1"/>
</dbReference>
<dbReference type="CDD" id="cd00067">
    <property type="entry name" value="GAL4"/>
    <property type="match status" value="1"/>
</dbReference>
<organism evidence="5 6">
    <name type="scientific">Friedmanniomyces simplex</name>
    <dbReference type="NCBI Taxonomy" id="329884"/>
    <lineage>
        <taxon>Eukaryota</taxon>
        <taxon>Fungi</taxon>
        <taxon>Dikarya</taxon>
        <taxon>Ascomycota</taxon>
        <taxon>Pezizomycotina</taxon>
        <taxon>Dothideomycetes</taxon>
        <taxon>Dothideomycetidae</taxon>
        <taxon>Mycosphaerellales</taxon>
        <taxon>Teratosphaeriaceae</taxon>
        <taxon>Friedmanniomyces</taxon>
    </lineage>
</organism>
<dbReference type="Pfam" id="PF11951">
    <property type="entry name" value="Fungal_trans_2"/>
    <property type="match status" value="1"/>
</dbReference>
<protein>
    <recommendedName>
        <fullName evidence="4">Zn(2)-C6 fungal-type domain-containing protein</fullName>
    </recommendedName>
</protein>
<feature type="compositionally biased region" description="Acidic residues" evidence="3">
    <location>
        <begin position="638"/>
        <end position="650"/>
    </location>
</feature>
<evidence type="ECO:0000256" key="2">
    <source>
        <dbReference type="ARBA" id="ARBA00023242"/>
    </source>
</evidence>
<dbReference type="Proteomes" id="UP000309340">
    <property type="component" value="Unassembled WGS sequence"/>
</dbReference>
<feature type="region of interest" description="Disordered" evidence="3">
    <location>
        <begin position="582"/>
        <end position="609"/>
    </location>
</feature>
<feature type="region of interest" description="Disordered" evidence="3">
    <location>
        <begin position="844"/>
        <end position="867"/>
    </location>
</feature>
<dbReference type="GO" id="GO:0005634">
    <property type="term" value="C:nucleus"/>
    <property type="evidence" value="ECO:0007669"/>
    <property type="project" value="UniProtKB-SubCell"/>
</dbReference>
<dbReference type="InterPro" id="IPR001138">
    <property type="entry name" value="Zn2Cys6_DnaBD"/>
</dbReference>
<dbReference type="GO" id="GO:0000981">
    <property type="term" value="F:DNA-binding transcription factor activity, RNA polymerase II-specific"/>
    <property type="evidence" value="ECO:0007669"/>
    <property type="project" value="InterPro"/>
</dbReference>
<dbReference type="AlphaFoldDB" id="A0A4U0XYV1"/>
<evidence type="ECO:0000256" key="3">
    <source>
        <dbReference type="SAM" id="MobiDB-lite"/>
    </source>
</evidence>
<comment type="subcellular location">
    <subcellularLocation>
        <location evidence="1">Nucleus</location>
    </subcellularLocation>
</comment>
<dbReference type="PANTHER" id="PTHR37534:SF15">
    <property type="entry name" value="ZN(II)2CYS6 TRANSCRIPTION FACTOR (EUROFUNG)"/>
    <property type="match status" value="1"/>
</dbReference>
<dbReference type="GO" id="GO:0000976">
    <property type="term" value="F:transcription cis-regulatory region binding"/>
    <property type="evidence" value="ECO:0007669"/>
    <property type="project" value="TreeGrafter"/>
</dbReference>
<dbReference type="GO" id="GO:0008270">
    <property type="term" value="F:zinc ion binding"/>
    <property type="evidence" value="ECO:0007669"/>
    <property type="project" value="InterPro"/>
</dbReference>
<evidence type="ECO:0000313" key="5">
    <source>
        <dbReference type="EMBL" id="TKA83194.1"/>
    </source>
</evidence>
<dbReference type="Pfam" id="PF00172">
    <property type="entry name" value="Zn_clus"/>
    <property type="match status" value="1"/>
</dbReference>
<dbReference type="SMART" id="SM00066">
    <property type="entry name" value="GAL4"/>
    <property type="match status" value="1"/>
</dbReference>
<feature type="region of interest" description="Disordered" evidence="3">
    <location>
        <begin position="676"/>
        <end position="703"/>
    </location>
</feature>
<name>A0A4U0XYV1_9PEZI</name>
<proteinExistence type="predicted"/>
<keyword evidence="6" id="KW-1185">Reference proteome</keyword>
<dbReference type="OrthoDB" id="3431704at2759"/>
<accession>A0A4U0XYV1</accession>
<dbReference type="GO" id="GO:0045944">
    <property type="term" value="P:positive regulation of transcription by RNA polymerase II"/>
    <property type="evidence" value="ECO:0007669"/>
    <property type="project" value="TreeGrafter"/>
</dbReference>
<reference evidence="5 6" key="1">
    <citation type="submission" date="2017-03" db="EMBL/GenBank/DDBJ databases">
        <title>Genomes of endolithic fungi from Antarctica.</title>
        <authorList>
            <person name="Coleine C."/>
            <person name="Masonjones S."/>
            <person name="Stajich J.E."/>
        </authorList>
    </citation>
    <scope>NUCLEOTIDE SEQUENCE [LARGE SCALE GENOMIC DNA]</scope>
    <source>
        <strain evidence="5 6">CCFEE 5184</strain>
    </source>
</reference>
<feature type="region of interest" description="Disordered" evidence="3">
    <location>
        <begin position="1"/>
        <end position="35"/>
    </location>
</feature>
<evidence type="ECO:0000256" key="1">
    <source>
        <dbReference type="ARBA" id="ARBA00004123"/>
    </source>
</evidence>
<feature type="region of interest" description="Disordered" evidence="3">
    <location>
        <begin position="631"/>
        <end position="660"/>
    </location>
</feature>
<evidence type="ECO:0000259" key="4">
    <source>
        <dbReference type="PROSITE" id="PS50048"/>
    </source>
</evidence>